<name>A0A098M2W1_9BACL</name>
<gene>
    <name evidence="2" type="ORF">PWYN_19080</name>
</gene>
<feature type="transmembrane region" description="Helical" evidence="1">
    <location>
        <begin position="21"/>
        <end position="40"/>
    </location>
</feature>
<dbReference type="RefSeq" id="WP_036655045.1">
    <property type="nucleotide sequence ID" value="NZ_JQCR01000003.1"/>
</dbReference>
<dbReference type="EMBL" id="JQCR01000003">
    <property type="protein sequence ID" value="KGE16800.1"/>
    <property type="molecule type" value="Genomic_DNA"/>
</dbReference>
<organism evidence="2 3">
    <name type="scientific">Paenibacillus wynnii</name>
    <dbReference type="NCBI Taxonomy" id="268407"/>
    <lineage>
        <taxon>Bacteria</taxon>
        <taxon>Bacillati</taxon>
        <taxon>Bacillota</taxon>
        <taxon>Bacilli</taxon>
        <taxon>Bacillales</taxon>
        <taxon>Paenibacillaceae</taxon>
        <taxon>Paenibacillus</taxon>
    </lineage>
</organism>
<evidence type="ECO:0000313" key="3">
    <source>
        <dbReference type="Proteomes" id="UP000029734"/>
    </source>
</evidence>
<accession>A0A098M2W1</accession>
<evidence type="ECO:0000313" key="2">
    <source>
        <dbReference type="EMBL" id="KGE16800.1"/>
    </source>
</evidence>
<proteinExistence type="predicted"/>
<reference evidence="2 3" key="2">
    <citation type="submission" date="2014-10" db="EMBL/GenBank/DDBJ databases">
        <title>Comparative genomics of the Paenibacillus odorifer group.</title>
        <authorList>
            <person name="Tsai Y.-C."/>
            <person name="Martin N."/>
            <person name="Korlach J."/>
            <person name="Wiedmann M."/>
        </authorList>
    </citation>
    <scope>NUCLEOTIDE SEQUENCE [LARGE SCALE GENOMIC DNA]</scope>
    <source>
        <strain evidence="2 3">DSM 18334</strain>
    </source>
</reference>
<evidence type="ECO:0000256" key="1">
    <source>
        <dbReference type="SAM" id="Phobius"/>
    </source>
</evidence>
<comment type="caution">
    <text evidence="2">The sequence shown here is derived from an EMBL/GenBank/DDBJ whole genome shotgun (WGS) entry which is preliminary data.</text>
</comment>
<feature type="transmembrane region" description="Helical" evidence="1">
    <location>
        <begin position="46"/>
        <end position="63"/>
    </location>
</feature>
<dbReference type="Proteomes" id="UP000029734">
    <property type="component" value="Unassembled WGS sequence"/>
</dbReference>
<protein>
    <submittedName>
        <fullName evidence="2">Uncharacterized protein</fullName>
    </submittedName>
</protein>
<keyword evidence="1" id="KW-0812">Transmembrane</keyword>
<keyword evidence="1" id="KW-0472">Membrane</keyword>
<reference evidence="2 3" key="1">
    <citation type="submission" date="2014-08" db="EMBL/GenBank/DDBJ databases">
        <authorList>
            <person name="den Bakker H.C."/>
        </authorList>
    </citation>
    <scope>NUCLEOTIDE SEQUENCE [LARGE SCALE GENOMIC DNA]</scope>
    <source>
        <strain evidence="2 3">DSM 18334</strain>
    </source>
</reference>
<dbReference type="STRING" id="268407.PWYN_19080"/>
<keyword evidence="1" id="KW-1133">Transmembrane helix</keyword>
<sequence length="138" mass="16186">MELLNSIENKYKISNPLMKQANRSVTITLILGLVILTIVLDSRQSWKVMVYVVYSLLSTFTIVKIRTKSKKQSYLVFTEEVLQVYDLKINFNDIEEVVCRDEFIEILLKNEKRAKSIYFSPNDLSQTNEILTRFKRLA</sequence>
<keyword evidence="3" id="KW-1185">Reference proteome</keyword>
<dbReference type="AlphaFoldDB" id="A0A098M2W1"/>